<dbReference type="EMBL" id="JABEYC010000508">
    <property type="protein sequence ID" value="KAF4976642.1"/>
    <property type="molecule type" value="Genomic_DNA"/>
</dbReference>
<protein>
    <submittedName>
        <fullName evidence="1">Uncharacterized protein</fullName>
    </submittedName>
</protein>
<evidence type="ECO:0000313" key="1">
    <source>
        <dbReference type="EMBL" id="KAF4976642.1"/>
    </source>
</evidence>
<comment type="caution">
    <text evidence="1">The sequence shown here is derived from an EMBL/GenBank/DDBJ whole genome shotgun (WGS) entry which is preliminary data.</text>
</comment>
<gene>
    <name evidence="1" type="ORF">FZEAL_6723</name>
</gene>
<name>A0A8H4UHC0_9HYPO</name>
<dbReference type="OrthoDB" id="5144277at2759"/>
<evidence type="ECO:0000313" key="2">
    <source>
        <dbReference type="Proteomes" id="UP000635477"/>
    </source>
</evidence>
<proteinExistence type="predicted"/>
<dbReference type="Proteomes" id="UP000635477">
    <property type="component" value="Unassembled WGS sequence"/>
</dbReference>
<dbReference type="AlphaFoldDB" id="A0A8H4UHC0"/>
<sequence length="133" mass="15153">MRTLVNSSYEFTTVPKLRKLGLKRCIKPLLDAPTRHKAKMADRLVLLADVILDKYMTKIDQRSERLEPGLSIKAADAALDELSKATCHRKGNLPPCKSWACLMKLTNWSKLLKRIGQKLSLRAFQEMEKASEK</sequence>
<accession>A0A8H4UHC0</accession>
<reference evidence="1" key="2">
    <citation type="submission" date="2020-05" db="EMBL/GenBank/DDBJ databases">
        <authorList>
            <person name="Kim H.-S."/>
            <person name="Proctor R.H."/>
            <person name="Brown D.W."/>
        </authorList>
    </citation>
    <scope>NUCLEOTIDE SEQUENCE</scope>
    <source>
        <strain evidence="1">NRRL 22465</strain>
    </source>
</reference>
<organism evidence="1 2">
    <name type="scientific">Fusarium zealandicum</name>
    <dbReference type="NCBI Taxonomy" id="1053134"/>
    <lineage>
        <taxon>Eukaryota</taxon>
        <taxon>Fungi</taxon>
        <taxon>Dikarya</taxon>
        <taxon>Ascomycota</taxon>
        <taxon>Pezizomycotina</taxon>
        <taxon>Sordariomycetes</taxon>
        <taxon>Hypocreomycetidae</taxon>
        <taxon>Hypocreales</taxon>
        <taxon>Nectriaceae</taxon>
        <taxon>Fusarium</taxon>
        <taxon>Fusarium staphyleae species complex</taxon>
    </lineage>
</organism>
<keyword evidence="2" id="KW-1185">Reference proteome</keyword>
<reference evidence="1" key="1">
    <citation type="journal article" date="2020" name="BMC Genomics">
        <title>Correction to: Identification and distribution of gene clusters required for synthesis of sphingolipid metabolism inhibitors in diverse species of the filamentous fungus Fusarium.</title>
        <authorList>
            <person name="Kim H.S."/>
            <person name="Lohmar J.M."/>
            <person name="Busman M."/>
            <person name="Brown D.W."/>
            <person name="Naumann T.A."/>
            <person name="Divon H.H."/>
            <person name="Lysoe E."/>
            <person name="Uhlig S."/>
            <person name="Proctor R.H."/>
        </authorList>
    </citation>
    <scope>NUCLEOTIDE SEQUENCE</scope>
    <source>
        <strain evidence="1">NRRL 22465</strain>
    </source>
</reference>